<evidence type="ECO:0000256" key="1">
    <source>
        <dbReference type="ARBA" id="ARBA00004604"/>
    </source>
</evidence>
<dbReference type="EMBL" id="JAXLQG010000023">
    <property type="protein sequence ID" value="KAK5529187.1"/>
    <property type="molecule type" value="Genomic_DNA"/>
</dbReference>
<reference evidence="7 8" key="1">
    <citation type="submission" date="2023-06" db="EMBL/GenBank/DDBJ databases">
        <title>Black Yeasts Isolated from many extreme environments.</title>
        <authorList>
            <person name="Coleine C."/>
            <person name="Stajich J.E."/>
            <person name="Selbmann L."/>
        </authorList>
    </citation>
    <scope>NUCLEOTIDE SEQUENCE [LARGE SCALE GENOMIC DNA]</scope>
    <source>
        <strain evidence="7 8">CCFEE 5887</strain>
    </source>
</reference>
<dbReference type="AlphaFoldDB" id="A0AAV9PTH5"/>
<dbReference type="PROSITE" id="PS50102">
    <property type="entry name" value="RRM"/>
    <property type="match status" value="1"/>
</dbReference>
<evidence type="ECO:0000256" key="4">
    <source>
        <dbReference type="PROSITE-ProRule" id="PRU00176"/>
    </source>
</evidence>
<dbReference type="SMART" id="SM00360">
    <property type="entry name" value="RRM"/>
    <property type="match status" value="1"/>
</dbReference>
<dbReference type="CDD" id="cd12307">
    <property type="entry name" value="RRM_NIFK_like"/>
    <property type="match status" value="1"/>
</dbReference>
<feature type="region of interest" description="Disordered" evidence="5">
    <location>
        <begin position="343"/>
        <end position="380"/>
    </location>
</feature>
<feature type="compositionally biased region" description="Basic residues" evidence="5">
    <location>
        <begin position="432"/>
        <end position="442"/>
    </location>
</feature>
<dbReference type="InterPro" id="IPR000504">
    <property type="entry name" value="RRM_dom"/>
</dbReference>
<dbReference type="InterPro" id="IPR035979">
    <property type="entry name" value="RBD_domain_sf"/>
</dbReference>
<feature type="compositionally biased region" description="Acidic residues" evidence="5">
    <location>
        <begin position="165"/>
        <end position="177"/>
    </location>
</feature>
<dbReference type="PANTHER" id="PTHR46754">
    <property type="entry name" value="MKI67 FHA DOMAIN-INTERACTING NUCLEOLAR PHOSPHOPROTEIN"/>
    <property type="match status" value="1"/>
</dbReference>
<feature type="region of interest" description="Disordered" evidence="5">
    <location>
        <begin position="77"/>
        <end position="177"/>
    </location>
</feature>
<gene>
    <name evidence="7" type="primary">NOP15</name>
    <name evidence="7" type="ORF">LTR25_009924</name>
</gene>
<feature type="compositionally biased region" description="Basic and acidic residues" evidence="5">
    <location>
        <begin position="396"/>
        <end position="405"/>
    </location>
</feature>
<accession>A0AAV9PTH5</accession>
<dbReference type="GO" id="GO:0003723">
    <property type="term" value="F:RNA binding"/>
    <property type="evidence" value="ECO:0007669"/>
    <property type="project" value="UniProtKB-UniRule"/>
</dbReference>
<feature type="region of interest" description="Disordered" evidence="5">
    <location>
        <begin position="1"/>
        <end position="61"/>
    </location>
</feature>
<evidence type="ECO:0000259" key="6">
    <source>
        <dbReference type="PROSITE" id="PS50102"/>
    </source>
</evidence>
<feature type="compositionally biased region" description="Basic residues" evidence="5">
    <location>
        <begin position="646"/>
        <end position="668"/>
    </location>
</feature>
<feature type="region of interest" description="Disordered" evidence="5">
    <location>
        <begin position="628"/>
        <end position="728"/>
    </location>
</feature>
<feature type="compositionally biased region" description="Basic residues" evidence="5">
    <location>
        <begin position="18"/>
        <end position="27"/>
    </location>
</feature>
<sequence length="728" mass="78610">MGDKKRKESSGAGDAPRKKSKKSKAAHGSKVVDQETIAATTMPITDDADTKSKSIPLPTAAAVSAKAARKRAADFMDDGEGGLASSTVTTKKHKAPATAGTEEPTAKKSKKGSKSKKSKHAELLSADGVNGVIEHSGEEEVGTATTHKPVITSMQAEAEHTLDHELEDEFGSGDNVDEDEVEEEDNAAVLLAGFDSDSEDNQQDKGLDLTSIPPFPADKQTRNKLKKIKKAANQNDEPGTVYVGRIPHGFYELQMKEYFSQFGDISRLRLSRNKRTGASKHFAFIEFKSNEVAKIVASSMDNYLLFGHILKCKYAEPGSLHPDVWKGADKKFRKIPHEKLEREKLAAPKTEEQWQKKVDKEQRRRDQKAKKLQAIGLEMPVSTLTNPAKALQERLANQEEPKQVESADAGPTGMLEPPENIPKDDVAVKQAQKTKKDKKKRKSETNAADEEATAEIVQDTPVTEQADIKSAKKDKKKAKRVSVGAADPDTSIVSVQDEAPAVEDAEVKTAKKNKKKNKKADLDADSIVAQPAPESVQDAPAADETTVKTDAAVAEPKVSKKEKKASKKARESIGEASAEAPAAIVVEAPAATVVEVTTVETVEIPAAASSEPAAPIEAGADFISLGEFADVSEDKPDKTPATSSKKVLKSYKKEKKKKDRKNLVKARGPKSTLLPTSQKSKPDLTATGKGGLPLLGKGKYDKAKRDAHKELKKQLLAKRGGGGRRRVE</sequence>
<dbReference type="Proteomes" id="UP001345827">
    <property type="component" value="Unassembled WGS sequence"/>
</dbReference>
<keyword evidence="8" id="KW-1185">Reference proteome</keyword>
<keyword evidence="3" id="KW-0539">Nucleus</keyword>
<feature type="compositionally biased region" description="Low complexity" evidence="5">
    <location>
        <begin position="574"/>
        <end position="584"/>
    </location>
</feature>
<evidence type="ECO:0000256" key="2">
    <source>
        <dbReference type="ARBA" id="ARBA00022884"/>
    </source>
</evidence>
<feature type="compositionally biased region" description="Basic and acidic residues" evidence="5">
    <location>
        <begin position="698"/>
        <end position="713"/>
    </location>
</feature>
<feature type="region of interest" description="Disordered" evidence="5">
    <location>
        <begin position="394"/>
        <end position="584"/>
    </location>
</feature>
<feature type="compositionally biased region" description="Basic and acidic residues" evidence="5">
    <location>
        <begin position="343"/>
        <end position="364"/>
    </location>
</feature>
<dbReference type="Gene3D" id="3.30.70.330">
    <property type="match status" value="1"/>
</dbReference>
<keyword evidence="2 4" id="KW-0694">RNA-binding</keyword>
<feature type="domain" description="RRM" evidence="6">
    <location>
        <begin position="239"/>
        <end position="317"/>
    </location>
</feature>
<feature type="region of interest" description="Disordered" evidence="5">
    <location>
        <begin position="196"/>
        <end position="218"/>
    </location>
</feature>
<proteinExistence type="predicted"/>
<evidence type="ECO:0000256" key="5">
    <source>
        <dbReference type="SAM" id="MobiDB-lite"/>
    </source>
</evidence>
<dbReference type="InterPro" id="IPR012677">
    <property type="entry name" value="Nucleotide-bd_a/b_plait_sf"/>
</dbReference>
<protein>
    <submittedName>
        <fullName evidence="7">Nucleolar protein</fullName>
    </submittedName>
</protein>
<evidence type="ECO:0000313" key="7">
    <source>
        <dbReference type="EMBL" id="KAK5529187.1"/>
    </source>
</evidence>
<dbReference type="GO" id="GO:0005730">
    <property type="term" value="C:nucleolus"/>
    <property type="evidence" value="ECO:0007669"/>
    <property type="project" value="UniProtKB-SubCell"/>
</dbReference>
<comment type="caution">
    <text evidence="7">The sequence shown here is derived from an EMBL/GenBank/DDBJ whole genome shotgun (WGS) entry which is preliminary data.</text>
</comment>
<organism evidence="7 8">
    <name type="scientific">Vermiconidia calcicola</name>
    <dbReference type="NCBI Taxonomy" id="1690605"/>
    <lineage>
        <taxon>Eukaryota</taxon>
        <taxon>Fungi</taxon>
        <taxon>Dikarya</taxon>
        <taxon>Ascomycota</taxon>
        <taxon>Pezizomycotina</taxon>
        <taxon>Dothideomycetes</taxon>
        <taxon>Dothideomycetidae</taxon>
        <taxon>Mycosphaerellales</taxon>
        <taxon>Extremaceae</taxon>
        <taxon>Vermiconidia</taxon>
    </lineage>
</organism>
<dbReference type="Pfam" id="PF00076">
    <property type="entry name" value="RRM_1"/>
    <property type="match status" value="1"/>
</dbReference>
<evidence type="ECO:0000313" key="8">
    <source>
        <dbReference type="Proteomes" id="UP001345827"/>
    </source>
</evidence>
<comment type="subcellular location">
    <subcellularLocation>
        <location evidence="1">Nucleus</location>
        <location evidence="1">Nucleolus</location>
    </subcellularLocation>
</comment>
<feature type="compositionally biased region" description="Basic residues" evidence="5">
    <location>
        <begin position="107"/>
        <end position="119"/>
    </location>
</feature>
<dbReference type="SUPFAM" id="SSF54928">
    <property type="entry name" value="RNA-binding domain, RBD"/>
    <property type="match status" value="1"/>
</dbReference>
<name>A0AAV9PTH5_9PEZI</name>
<evidence type="ECO:0000256" key="3">
    <source>
        <dbReference type="ARBA" id="ARBA00023242"/>
    </source>
</evidence>